<feature type="domain" description="Protein kinase" evidence="12">
    <location>
        <begin position="153"/>
        <end position="429"/>
    </location>
</feature>
<feature type="compositionally biased region" description="Low complexity" evidence="11">
    <location>
        <begin position="122"/>
        <end position="132"/>
    </location>
</feature>
<dbReference type="FunFam" id="1.10.510.10:FF:000300">
    <property type="entry name" value="Calmodulin-binding receptor-like cytoplasmic kinase 3"/>
    <property type="match status" value="1"/>
</dbReference>
<evidence type="ECO:0000256" key="10">
    <source>
        <dbReference type="RuleBase" id="RU000304"/>
    </source>
</evidence>
<name>A0AA38U2F3_9ASTR</name>
<gene>
    <name evidence="13" type="ORF">OSB04_001281</name>
</gene>
<evidence type="ECO:0000259" key="12">
    <source>
        <dbReference type="PROSITE" id="PS50011"/>
    </source>
</evidence>
<feature type="compositionally biased region" description="Polar residues" evidence="11">
    <location>
        <begin position="1"/>
        <end position="21"/>
    </location>
</feature>
<dbReference type="EC" id="2.7.11.1" evidence="1"/>
<dbReference type="PANTHER" id="PTHR46008:SF48">
    <property type="entry name" value="PROTEIN KINASE DOMAIN-CONTAINING PROTEIN"/>
    <property type="match status" value="1"/>
</dbReference>
<dbReference type="SUPFAM" id="SSF56112">
    <property type="entry name" value="Protein kinase-like (PK-like)"/>
    <property type="match status" value="1"/>
</dbReference>
<keyword evidence="6 9" id="KW-0067">ATP-binding</keyword>
<comment type="catalytic activity">
    <reaction evidence="8">
        <text>L-seryl-[protein] + ATP = O-phospho-L-seryl-[protein] + ADP + H(+)</text>
        <dbReference type="Rhea" id="RHEA:17989"/>
        <dbReference type="Rhea" id="RHEA-COMP:9863"/>
        <dbReference type="Rhea" id="RHEA-COMP:11604"/>
        <dbReference type="ChEBI" id="CHEBI:15378"/>
        <dbReference type="ChEBI" id="CHEBI:29999"/>
        <dbReference type="ChEBI" id="CHEBI:30616"/>
        <dbReference type="ChEBI" id="CHEBI:83421"/>
        <dbReference type="ChEBI" id="CHEBI:456216"/>
        <dbReference type="EC" id="2.7.11.1"/>
    </reaction>
</comment>
<feature type="region of interest" description="Disordered" evidence="11">
    <location>
        <begin position="1"/>
        <end position="38"/>
    </location>
</feature>
<protein>
    <recommendedName>
        <fullName evidence="1">non-specific serine/threonine protein kinase</fullName>
        <ecNumber evidence="1">2.7.11.1</ecNumber>
    </recommendedName>
</protein>
<dbReference type="PROSITE" id="PS00108">
    <property type="entry name" value="PROTEIN_KINASE_ST"/>
    <property type="match status" value="1"/>
</dbReference>
<dbReference type="AlphaFoldDB" id="A0AA38U2F3"/>
<evidence type="ECO:0000256" key="2">
    <source>
        <dbReference type="ARBA" id="ARBA00022527"/>
    </source>
</evidence>
<evidence type="ECO:0000256" key="6">
    <source>
        <dbReference type="ARBA" id="ARBA00022840"/>
    </source>
</evidence>
<feature type="binding site" evidence="9">
    <location>
        <position position="185"/>
    </location>
    <ligand>
        <name>ATP</name>
        <dbReference type="ChEBI" id="CHEBI:30616"/>
    </ligand>
</feature>
<keyword evidence="14" id="KW-1185">Reference proteome</keyword>
<proteinExistence type="inferred from homology"/>
<evidence type="ECO:0000256" key="4">
    <source>
        <dbReference type="ARBA" id="ARBA00022741"/>
    </source>
</evidence>
<dbReference type="Proteomes" id="UP001172457">
    <property type="component" value="Chromosome 1"/>
</dbReference>
<evidence type="ECO:0000256" key="1">
    <source>
        <dbReference type="ARBA" id="ARBA00012513"/>
    </source>
</evidence>
<feature type="compositionally biased region" description="Low complexity" evidence="11">
    <location>
        <begin position="22"/>
        <end position="31"/>
    </location>
</feature>
<dbReference type="SMART" id="SM00220">
    <property type="entry name" value="S_TKc"/>
    <property type="match status" value="1"/>
</dbReference>
<dbReference type="InterPro" id="IPR011009">
    <property type="entry name" value="Kinase-like_dom_sf"/>
</dbReference>
<reference evidence="13" key="1">
    <citation type="submission" date="2023-03" db="EMBL/GenBank/DDBJ databases">
        <title>Chromosome-scale reference genome and RAD-based genetic map of yellow starthistle (Centaurea solstitialis) reveal putative structural variation and QTLs associated with invader traits.</title>
        <authorList>
            <person name="Reatini B."/>
            <person name="Cang F.A."/>
            <person name="Jiang Q."/>
            <person name="Mckibben M.T.W."/>
            <person name="Barker M.S."/>
            <person name="Rieseberg L.H."/>
            <person name="Dlugosch K.M."/>
        </authorList>
    </citation>
    <scope>NUCLEOTIDE SEQUENCE</scope>
    <source>
        <strain evidence="13">CAN-66</strain>
        <tissue evidence="13">Leaf</tissue>
    </source>
</reference>
<dbReference type="EMBL" id="JARYMX010000001">
    <property type="protein sequence ID" value="KAJ9565315.1"/>
    <property type="molecule type" value="Genomic_DNA"/>
</dbReference>
<evidence type="ECO:0000256" key="3">
    <source>
        <dbReference type="ARBA" id="ARBA00022679"/>
    </source>
</evidence>
<dbReference type="PANTHER" id="PTHR46008">
    <property type="entry name" value="LEAF RUST 10 DISEASE-RESISTANCE LOCUS RECEPTOR-LIKE PROTEIN KINASE-LIKE 1.4"/>
    <property type="match status" value="1"/>
</dbReference>
<evidence type="ECO:0000256" key="8">
    <source>
        <dbReference type="ARBA" id="ARBA00048679"/>
    </source>
</evidence>
<sequence length="476" mass="53064">MNQSRNSPAIRSSTPGQVWNQSSSSTSNSGSVYGFRKDHQPMEKKQTSFFSLIVRVLTCRGDMDHVDEGHHLQPATVGACIAFHQVLFCCVRLIPFVKVLQRCCLSADSSPTSLRSSKKLSHSASSTPSVASNGKQGPNGLSFEDICKATGNFSTSNIIGEGGFGTVYKGTLKNGSIIAIKRAKKETYDRGTPVEFKNEILTLSKIEHLNLVRFYGFIEHGDERIILVEYVSNGTLRDHLDGKCGSGLEIGERLDVMIDVAHAITYLHTYTDVPIIHRDIKSSNILITDKLRAKVADFGFARISVEDPTATHISTQVKGTAGYLDPEYLSTYQLTDRSDVYSFGVVLVELVTGRLPIELNKAPNERLTTKWAMQRLKGGEVVLAMDPKLRRNPASMMVVEKVLRLARQCLAPTRQSRPSMKRCAEILWRIRKDYHEHNDVTSAANHSVQIPQMDARKNRREFFGIEDSNNQRFQSA</sequence>
<comment type="similarity">
    <text evidence="10">Belongs to the protein kinase superfamily.</text>
</comment>
<evidence type="ECO:0000256" key="7">
    <source>
        <dbReference type="ARBA" id="ARBA00047899"/>
    </source>
</evidence>
<keyword evidence="4 9" id="KW-0547">Nucleotide-binding</keyword>
<comment type="caution">
    <text evidence="13">The sequence shown here is derived from an EMBL/GenBank/DDBJ whole genome shotgun (WGS) entry which is preliminary data.</text>
</comment>
<evidence type="ECO:0000313" key="14">
    <source>
        <dbReference type="Proteomes" id="UP001172457"/>
    </source>
</evidence>
<dbReference type="InterPro" id="IPR008271">
    <property type="entry name" value="Ser/Thr_kinase_AS"/>
</dbReference>
<evidence type="ECO:0000313" key="13">
    <source>
        <dbReference type="EMBL" id="KAJ9565315.1"/>
    </source>
</evidence>
<dbReference type="InterPro" id="IPR000719">
    <property type="entry name" value="Prot_kinase_dom"/>
</dbReference>
<dbReference type="PROSITE" id="PS50011">
    <property type="entry name" value="PROTEIN_KINASE_DOM"/>
    <property type="match status" value="1"/>
</dbReference>
<keyword evidence="5" id="KW-0418">Kinase</keyword>
<dbReference type="GO" id="GO:0004674">
    <property type="term" value="F:protein serine/threonine kinase activity"/>
    <property type="evidence" value="ECO:0007669"/>
    <property type="project" value="UniProtKB-KW"/>
</dbReference>
<comment type="catalytic activity">
    <reaction evidence="7">
        <text>L-threonyl-[protein] + ATP = O-phospho-L-threonyl-[protein] + ADP + H(+)</text>
        <dbReference type="Rhea" id="RHEA:46608"/>
        <dbReference type="Rhea" id="RHEA-COMP:11060"/>
        <dbReference type="Rhea" id="RHEA-COMP:11605"/>
        <dbReference type="ChEBI" id="CHEBI:15378"/>
        <dbReference type="ChEBI" id="CHEBI:30013"/>
        <dbReference type="ChEBI" id="CHEBI:30616"/>
        <dbReference type="ChEBI" id="CHEBI:61977"/>
        <dbReference type="ChEBI" id="CHEBI:456216"/>
        <dbReference type="EC" id="2.7.11.1"/>
    </reaction>
</comment>
<accession>A0AA38U2F3</accession>
<dbReference type="Pfam" id="PF00069">
    <property type="entry name" value="Pkinase"/>
    <property type="match status" value="1"/>
</dbReference>
<feature type="region of interest" description="Disordered" evidence="11">
    <location>
        <begin position="109"/>
        <end position="137"/>
    </location>
</feature>
<dbReference type="PROSITE" id="PS00107">
    <property type="entry name" value="PROTEIN_KINASE_ATP"/>
    <property type="match status" value="1"/>
</dbReference>
<dbReference type="Gene3D" id="1.10.510.10">
    <property type="entry name" value="Transferase(Phosphotransferase) domain 1"/>
    <property type="match status" value="1"/>
</dbReference>
<dbReference type="InterPro" id="IPR017441">
    <property type="entry name" value="Protein_kinase_ATP_BS"/>
</dbReference>
<evidence type="ECO:0000256" key="11">
    <source>
        <dbReference type="SAM" id="MobiDB-lite"/>
    </source>
</evidence>
<organism evidence="13 14">
    <name type="scientific">Centaurea solstitialis</name>
    <name type="common">yellow star-thistle</name>
    <dbReference type="NCBI Taxonomy" id="347529"/>
    <lineage>
        <taxon>Eukaryota</taxon>
        <taxon>Viridiplantae</taxon>
        <taxon>Streptophyta</taxon>
        <taxon>Embryophyta</taxon>
        <taxon>Tracheophyta</taxon>
        <taxon>Spermatophyta</taxon>
        <taxon>Magnoliopsida</taxon>
        <taxon>eudicotyledons</taxon>
        <taxon>Gunneridae</taxon>
        <taxon>Pentapetalae</taxon>
        <taxon>asterids</taxon>
        <taxon>campanulids</taxon>
        <taxon>Asterales</taxon>
        <taxon>Asteraceae</taxon>
        <taxon>Carduoideae</taxon>
        <taxon>Cardueae</taxon>
        <taxon>Centaureinae</taxon>
        <taxon>Centaurea</taxon>
    </lineage>
</organism>
<keyword evidence="3" id="KW-0808">Transferase</keyword>
<evidence type="ECO:0000256" key="5">
    <source>
        <dbReference type="ARBA" id="ARBA00022777"/>
    </source>
</evidence>
<dbReference type="GO" id="GO:0005524">
    <property type="term" value="F:ATP binding"/>
    <property type="evidence" value="ECO:0007669"/>
    <property type="project" value="UniProtKB-UniRule"/>
</dbReference>
<keyword evidence="2 10" id="KW-0723">Serine/threonine-protein kinase</keyword>
<evidence type="ECO:0000256" key="9">
    <source>
        <dbReference type="PROSITE-ProRule" id="PRU10141"/>
    </source>
</evidence>
<dbReference type="Gene3D" id="3.30.200.20">
    <property type="entry name" value="Phosphorylase Kinase, domain 1"/>
    <property type="match status" value="1"/>
</dbReference>